<dbReference type="Proteomes" id="UP000316238">
    <property type="component" value="Unassembled WGS sequence"/>
</dbReference>
<keyword evidence="2" id="KW-1185">Reference proteome</keyword>
<comment type="caution">
    <text evidence="1">The sequence shown here is derived from an EMBL/GenBank/DDBJ whole genome shotgun (WGS) entry which is preliminary data.</text>
</comment>
<evidence type="ECO:0000313" key="1">
    <source>
        <dbReference type="EMBL" id="TAA75483.1"/>
    </source>
</evidence>
<name>A0A521G3D3_9BACT</name>
<gene>
    <name evidence="1" type="ORF">CDV28_10638</name>
</gene>
<evidence type="ECO:0000313" key="2">
    <source>
        <dbReference type="Proteomes" id="UP000316238"/>
    </source>
</evidence>
<dbReference type="AlphaFoldDB" id="A0A521G3D3"/>
<dbReference type="EMBL" id="NQJD01000006">
    <property type="protein sequence ID" value="TAA75483.1"/>
    <property type="molecule type" value="Genomic_DNA"/>
</dbReference>
<protein>
    <submittedName>
        <fullName evidence="1">Uncharacterized protein</fullName>
    </submittedName>
</protein>
<organism evidence="1 2">
    <name type="scientific">Candidatus Electronema aureum</name>
    <dbReference type="NCBI Taxonomy" id="2005002"/>
    <lineage>
        <taxon>Bacteria</taxon>
        <taxon>Pseudomonadati</taxon>
        <taxon>Thermodesulfobacteriota</taxon>
        <taxon>Desulfobulbia</taxon>
        <taxon>Desulfobulbales</taxon>
        <taxon>Desulfobulbaceae</taxon>
        <taxon>Candidatus Electronema</taxon>
    </lineage>
</organism>
<sequence>MLGVTQLKLEVQLLQQIVFLLHKSSVEQNQLRNSYSFLIHLNFNVAKAIKPRMIEIIQKRTTTLGSVQPFFSK</sequence>
<accession>A0A521G3D3</accession>
<reference evidence="1" key="1">
    <citation type="submission" date="2017-07" db="EMBL/GenBank/DDBJ databases">
        <title>The cable genome - Insights into the physiology and evolution of filamentous bacteria capable of sulfide oxidation via long distance electron transfer.</title>
        <authorList>
            <person name="Thorup C."/>
            <person name="Bjerg J.T."/>
            <person name="Schreiber L."/>
            <person name="Nielsen L.P."/>
            <person name="Kjeldsen K.U."/>
            <person name="Boesen T."/>
            <person name="Boggild A."/>
            <person name="Meysman F."/>
            <person name="Geelhoed J."/>
            <person name="Schramm A."/>
        </authorList>
    </citation>
    <scope>NUCLEOTIDE SEQUENCE [LARGE SCALE GENOMIC DNA]</scope>
    <source>
        <strain evidence="1">GS</strain>
    </source>
</reference>
<proteinExistence type="predicted"/>